<evidence type="ECO:0000313" key="1">
    <source>
        <dbReference type="EMBL" id="KMS74104.1"/>
    </source>
</evidence>
<sequence>MPDAISRHPHAPGDVVTPDRDVTHAHFRPGDQVVILKGVAGSELWGDAYKVVTPSWHTPTDEDGWRLYDPAGGDRSYITAHPRYLVHLSRRCPDCLIYQQALRTYLVPRLADAEGDVDCGWYSVTHLNQVVHVADARVGK</sequence>
<dbReference type="AlphaFoldDB" id="A0A0J7ZE42"/>
<protein>
    <submittedName>
        <fullName evidence="1">Uncharacterized protein</fullName>
    </submittedName>
</protein>
<reference evidence="1 2" key="1">
    <citation type="submission" date="2015-06" db="EMBL/GenBank/DDBJ databases">
        <authorList>
            <person name="Ju K.-S."/>
            <person name="Doroghazi J.R."/>
            <person name="Metcalf W.W."/>
        </authorList>
    </citation>
    <scope>NUCLEOTIDE SEQUENCE [LARGE SCALE GENOMIC DNA]</scope>
    <source>
        <strain evidence="1 2">NRRL 3414</strain>
    </source>
</reference>
<gene>
    <name evidence="1" type="ORF">ACM01_15915</name>
</gene>
<dbReference type="RefSeq" id="WP_048581869.1">
    <property type="nucleotide sequence ID" value="NZ_LFNT01000015.1"/>
</dbReference>
<proteinExistence type="predicted"/>
<dbReference type="Proteomes" id="UP000037432">
    <property type="component" value="Unassembled WGS sequence"/>
</dbReference>
<name>A0A0J7ZE42_STRVR</name>
<dbReference type="OrthoDB" id="4303572at2"/>
<dbReference type="PATRIC" id="fig|1938.3.peg.9847"/>
<comment type="caution">
    <text evidence="1">The sequence shown here is derived from an EMBL/GenBank/DDBJ whole genome shotgun (WGS) entry which is preliminary data.</text>
</comment>
<evidence type="ECO:0000313" key="2">
    <source>
        <dbReference type="Proteomes" id="UP000037432"/>
    </source>
</evidence>
<organism evidence="1 2">
    <name type="scientific">Streptomyces viridochromogenes</name>
    <dbReference type="NCBI Taxonomy" id="1938"/>
    <lineage>
        <taxon>Bacteria</taxon>
        <taxon>Bacillati</taxon>
        <taxon>Actinomycetota</taxon>
        <taxon>Actinomycetes</taxon>
        <taxon>Kitasatosporales</taxon>
        <taxon>Streptomycetaceae</taxon>
        <taxon>Streptomyces</taxon>
    </lineage>
</organism>
<accession>A0A0J7ZE42</accession>
<dbReference type="EMBL" id="LFNT01000015">
    <property type="protein sequence ID" value="KMS74104.1"/>
    <property type="molecule type" value="Genomic_DNA"/>
</dbReference>